<dbReference type="EMBL" id="QGNW01000262">
    <property type="protein sequence ID" value="RVW80712.1"/>
    <property type="molecule type" value="Genomic_DNA"/>
</dbReference>
<proteinExistence type="predicted"/>
<dbReference type="Gene3D" id="2.40.70.10">
    <property type="entry name" value="Acid Proteases"/>
    <property type="match status" value="1"/>
</dbReference>
<dbReference type="PANTHER" id="PTHR33067:SF32">
    <property type="entry name" value="ASPARTIC PEPTIDASE DDI1-TYPE DOMAIN-CONTAINING PROTEIN"/>
    <property type="match status" value="1"/>
</dbReference>
<reference evidence="2 3" key="1">
    <citation type="journal article" date="2018" name="PLoS Genet.">
        <title>Population sequencing reveals clonal diversity and ancestral inbreeding in the grapevine cultivar Chardonnay.</title>
        <authorList>
            <person name="Roach M.J."/>
            <person name="Johnson D.L."/>
            <person name="Bohlmann J."/>
            <person name="van Vuuren H.J."/>
            <person name="Jones S.J."/>
            <person name="Pretorius I.S."/>
            <person name="Schmidt S.A."/>
            <person name="Borneman A.R."/>
        </authorList>
    </citation>
    <scope>NUCLEOTIDE SEQUENCE [LARGE SCALE GENOMIC DNA]</scope>
    <source>
        <strain evidence="3">cv. Chardonnay</strain>
        <strain evidence="2">I10V1</strain>
        <tissue evidence="2">Leaf</tissue>
    </source>
</reference>
<protein>
    <recommendedName>
        <fullName evidence="4">Aspartic peptidase DDI1-type domain-containing protein</fullName>
    </recommendedName>
</protein>
<dbReference type="InterPro" id="IPR021109">
    <property type="entry name" value="Peptidase_aspartic_dom_sf"/>
</dbReference>
<evidence type="ECO:0000313" key="3">
    <source>
        <dbReference type="Proteomes" id="UP000288805"/>
    </source>
</evidence>
<sequence length="155" mass="17150">MLKKSTSPPFPQALHGKKGIRNASEILEVLRQVKVNIPLLDMIKQVPTYAKFLKDLCTIKRGLTVNKKAFLTEQVVEKALLDLGASVNLLPYSVYKQLGLGELKPTTITLSLADRSVKIPRGVIEDVLVQVDNFYYPVDFIVLDTDPTVKGAKGT</sequence>
<evidence type="ECO:0000313" key="2">
    <source>
        <dbReference type="EMBL" id="RVW80712.1"/>
    </source>
</evidence>
<gene>
    <name evidence="2" type="ORF">CK203_053967</name>
    <name evidence="1" type="ORF">CK203_094543</name>
</gene>
<evidence type="ECO:0000313" key="1">
    <source>
        <dbReference type="EMBL" id="RVW30314.1"/>
    </source>
</evidence>
<organism evidence="2 3">
    <name type="scientific">Vitis vinifera</name>
    <name type="common">Grape</name>
    <dbReference type="NCBI Taxonomy" id="29760"/>
    <lineage>
        <taxon>Eukaryota</taxon>
        <taxon>Viridiplantae</taxon>
        <taxon>Streptophyta</taxon>
        <taxon>Embryophyta</taxon>
        <taxon>Tracheophyta</taxon>
        <taxon>Spermatophyta</taxon>
        <taxon>Magnoliopsida</taxon>
        <taxon>eudicotyledons</taxon>
        <taxon>Gunneridae</taxon>
        <taxon>Pentapetalae</taxon>
        <taxon>rosids</taxon>
        <taxon>Vitales</taxon>
        <taxon>Vitaceae</taxon>
        <taxon>Viteae</taxon>
        <taxon>Vitis</taxon>
    </lineage>
</organism>
<dbReference type="EMBL" id="QGNW01001803">
    <property type="protein sequence ID" value="RVW30314.1"/>
    <property type="molecule type" value="Genomic_DNA"/>
</dbReference>
<dbReference type="Proteomes" id="UP000288805">
    <property type="component" value="Unassembled WGS sequence"/>
</dbReference>
<dbReference type="PANTHER" id="PTHR33067">
    <property type="entry name" value="RNA-DIRECTED DNA POLYMERASE-RELATED"/>
    <property type="match status" value="1"/>
</dbReference>
<dbReference type="CDD" id="cd00303">
    <property type="entry name" value="retropepsin_like"/>
    <property type="match status" value="1"/>
</dbReference>
<comment type="caution">
    <text evidence="2">The sequence shown here is derived from an EMBL/GenBank/DDBJ whole genome shotgun (WGS) entry which is preliminary data.</text>
</comment>
<dbReference type="AlphaFoldDB" id="A0A438H8C4"/>
<evidence type="ECO:0008006" key="4">
    <source>
        <dbReference type="Google" id="ProtNLM"/>
    </source>
</evidence>
<dbReference type="Pfam" id="PF13650">
    <property type="entry name" value="Asp_protease_2"/>
    <property type="match status" value="1"/>
</dbReference>
<accession>A0A438H8C4</accession>
<name>A0A438H8C4_VITVI</name>